<dbReference type="FunFam" id="3.80.10.10:FF:000387">
    <property type="entry name" value="Probable LRR receptor-like serine/threonine-protein kinase At1g06840"/>
    <property type="match status" value="1"/>
</dbReference>
<evidence type="ECO:0000256" key="6">
    <source>
        <dbReference type="ARBA" id="ARBA00022692"/>
    </source>
</evidence>
<dbReference type="InterPro" id="IPR032675">
    <property type="entry name" value="LRR_dom_sf"/>
</dbReference>
<evidence type="ECO:0000313" key="20">
    <source>
        <dbReference type="EMBL" id="KAG0481711.1"/>
    </source>
</evidence>
<organism evidence="20 21">
    <name type="scientific">Vanilla planifolia</name>
    <name type="common">Vanilla</name>
    <dbReference type="NCBI Taxonomy" id="51239"/>
    <lineage>
        <taxon>Eukaryota</taxon>
        <taxon>Viridiplantae</taxon>
        <taxon>Streptophyta</taxon>
        <taxon>Embryophyta</taxon>
        <taxon>Tracheophyta</taxon>
        <taxon>Spermatophyta</taxon>
        <taxon>Magnoliopsida</taxon>
        <taxon>Liliopsida</taxon>
        <taxon>Asparagales</taxon>
        <taxon>Orchidaceae</taxon>
        <taxon>Vanilloideae</taxon>
        <taxon>Vanilleae</taxon>
        <taxon>Vanilla</taxon>
    </lineage>
</organism>
<evidence type="ECO:0000256" key="10">
    <source>
        <dbReference type="ARBA" id="ARBA00022777"/>
    </source>
</evidence>
<dbReference type="EC" id="2.7.11.1" evidence="2"/>
<keyword evidence="10" id="KW-0418">Kinase</keyword>
<dbReference type="PRINTS" id="PR00019">
    <property type="entry name" value="LEURICHRPT"/>
</dbReference>
<dbReference type="GO" id="GO:0004674">
    <property type="term" value="F:protein serine/threonine kinase activity"/>
    <property type="evidence" value="ECO:0007669"/>
    <property type="project" value="UniProtKB-KW"/>
</dbReference>
<sequence length="498" mass="55708">MVNHLNGNRTRDASKSMNGHRFRHELRPKMKRLRTVSERPTNVEYAEERQRGMKRILLNVLFSSCLEILSFERATKGAFYRAQITDPLEVTALRAIQNKLVDTMNRLKTWNVGDPCTSNWTGVLCFNHTLADGYLHVKELQLFKMNLSGTLAPEIGQLSYLKILDFMWNRINGSIPKEIGNISSLELLLLNGNKLSGTLPDELGYLPNLNRIQIDQNQISGAIPNSFASLNKTQHFHMNNNSLNGQIPHELSRLPSLRHLLLDNNNLTGYLPAEFSMMPNLQILQLDNNNFSGTSIPDSYGNMLQLLKLSLRNCSLQGAVPDLSGLSQLHYLDLSQNQLTGTIPVNKSSSNITTIDLSNNLFGGAIPNFSGLPYLQKLSLENNRLNGSVPTNIWKNMVFTGNKSLVLNFQNNNLLNISGSLNPPSNVSLLLYGNPVCSIPNQQNIEQYCHSISVRELPGRLGSSKISCSPCPSDMDYEYNPFLQPHVFVPSHLKLVIG</sequence>
<evidence type="ECO:0000256" key="16">
    <source>
        <dbReference type="ARBA" id="ARBA00047899"/>
    </source>
</evidence>
<evidence type="ECO:0000256" key="11">
    <source>
        <dbReference type="ARBA" id="ARBA00022840"/>
    </source>
</evidence>
<evidence type="ECO:0000256" key="2">
    <source>
        <dbReference type="ARBA" id="ARBA00012513"/>
    </source>
</evidence>
<keyword evidence="5" id="KW-0808">Transferase</keyword>
<evidence type="ECO:0000259" key="19">
    <source>
        <dbReference type="Pfam" id="PF08263"/>
    </source>
</evidence>
<keyword evidence="6" id="KW-0812">Transmembrane</keyword>
<evidence type="ECO:0000256" key="14">
    <source>
        <dbReference type="ARBA" id="ARBA00023170"/>
    </source>
</evidence>
<comment type="catalytic activity">
    <reaction evidence="17">
        <text>L-seryl-[protein] + ATP = O-phospho-L-seryl-[protein] + ADP + H(+)</text>
        <dbReference type="Rhea" id="RHEA:17989"/>
        <dbReference type="Rhea" id="RHEA-COMP:9863"/>
        <dbReference type="Rhea" id="RHEA-COMP:11604"/>
        <dbReference type="ChEBI" id="CHEBI:15378"/>
        <dbReference type="ChEBI" id="CHEBI:29999"/>
        <dbReference type="ChEBI" id="CHEBI:30616"/>
        <dbReference type="ChEBI" id="CHEBI:83421"/>
        <dbReference type="ChEBI" id="CHEBI:456216"/>
        <dbReference type="EC" id="2.7.11.1"/>
    </reaction>
</comment>
<dbReference type="Pfam" id="PF13855">
    <property type="entry name" value="LRR_8"/>
    <property type="match status" value="1"/>
</dbReference>
<dbReference type="Pfam" id="PF00560">
    <property type="entry name" value="LRR_1"/>
    <property type="match status" value="4"/>
</dbReference>
<evidence type="ECO:0000256" key="12">
    <source>
        <dbReference type="ARBA" id="ARBA00022989"/>
    </source>
</evidence>
<evidence type="ECO:0000256" key="13">
    <source>
        <dbReference type="ARBA" id="ARBA00023136"/>
    </source>
</evidence>
<evidence type="ECO:0000256" key="5">
    <source>
        <dbReference type="ARBA" id="ARBA00022679"/>
    </source>
</evidence>
<evidence type="ECO:0000256" key="7">
    <source>
        <dbReference type="ARBA" id="ARBA00022729"/>
    </source>
</evidence>
<dbReference type="OrthoDB" id="1637350at2759"/>
<evidence type="ECO:0000256" key="1">
    <source>
        <dbReference type="ARBA" id="ARBA00004370"/>
    </source>
</evidence>
<feature type="region of interest" description="Disordered" evidence="18">
    <location>
        <begin position="1"/>
        <end position="20"/>
    </location>
</feature>
<dbReference type="InterPro" id="IPR003591">
    <property type="entry name" value="Leu-rich_rpt_typical-subtyp"/>
</dbReference>
<keyword evidence="7" id="KW-0732">Signal</keyword>
<evidence type="ECO:0000256" key="18">
    <source>
        <dbReference type="SAM" id="MobiDB-lite"/>
    </source>
</evidence>
<evidence type="ECO:0000313" key="21">
    <source>
        <dbReference type="Proteomes" id="UP000636800"/>
    </source>
</evidence>
<gene>
    <name evidence="20" type="ORF">HPP92_012569</name>
</gene>
<dbReference type="PANTHER" id="PTHR45974:SF134">
    <property type="entry name" value="OS01G0960400 PROTEIN"/>
    <property type="match status" value="1"/>
</dbReference>
<keyword evidence="15" id="KW-0325">Glycoprotein</keyword>
<evidence type="ECO:0000256" key="8">
    <source>
        <dbReference type="ARBA" id="ARBA00022737"/>
    </source>
</evidence>
<dbReference type="InterPro" id="IPR013210">
    <property type="entry name" value="LRR_N_plant-typ"/>
</dbReference>
<dbReference type="GO" id="GO:0005524">
    <property type="term" value="F:ATP binding"/>
    <property type="evidence" value="ECO:0007669"/>
    <property type="project" value="UniProtKB-KW"/>
</dbReference>
<proteinExistence type="predicted"/>
<keyword evidence="3" id="KW-0723">Serine/threonine-protein kinase</keyword>
<keyword evidence="11" id="KW-0067">ATP-binding</keyword>
<dbReference type="SUPFAM" id="SSF52058">
    <property type="entry name" value="L domain-like"/>
    <property type="match status" value="1"/>
</dbReference>
<dbReference type="Proteomes" id="UP000636800">
    <property type="component" value="Chromosome 5"/>
</dbReference>
<keyword evidence="21" id="KW-1185">Reference proteome</keyword>
<keyword evidence="14" id="KW-0675">Receptor</keyword>
<dbReference type="Gene3D" id="3.80.10.10">
    <property type="entry name" value="Ribonuclease Inhibitor"/>
    <property type="match status" value="4"/>
</dbReference>
<keyword evidence="13" id="KW-0472">Membrane</keyword>
<evidence type="ECO:0000256" key="4">
    <source>
        <dbReference type="ARBA" id="ARBA00022614"/>
    </source>
</evidence>
<evidence type="ECO:0000256" key="3">
    <source>
        <dbReference type="ARBA" id="ARBA00022527"/>
    </source>
</evidence>
<name>A0A835R2V0_VANPL</name>
<dbReference type="PANTHER" id="PTHR45974">
    <property type="entry name" value="RECEPTOR-LIKE PROTEIN 55"/>
    <property type="match status" value="1"/>
</dbReference>
<comment type="catalytic activity">
    <reaction evidence="16">
        <text>L-threonyl-[protein] + ATP = O-phospho-L-threonyl-[protein] + ADP + H(+)</text>
        <dbReference type="Rhea" id="RHEA:46608"/>
        <dbReference type="Rhea" id="RHEA-COMP:11060"/>
        <dbReference type="Rhea" id="RHEA-COMP:11605"/>
        <dbReference type="ChEBI" id="CHEBI:15378"/>
        <dbReference type="ChEBI" id="CHEBI:30013"/>
        <dbReference type="ChEBI" id="CHEBI:30616"/>
        <dbReference type="ChEBI" id="CHEBI:61977"/>
        <dbReference type="ChEBI" id="CHEBI:456216"/>
        <dbReference type="EC" id="2.7.11.1"/>
    </reaction>
</comment>
<dbReference type="SMART" id="SM00369">
    <property type="entry name" value="LRR_TYP"/>
    <property type="match status" value="5"/>
</dbReference>
<keyword evidence="9" id="KW-0547">Nucleotide-binding</keyword>
<dbReference type="InterPro" id="IPR001611">
    <property type="entry name" value="Leu-rich_rpt"/>
</dbReference>
<dbReference type="Pfam" id="PF08263">
    <property type="entry name" value="LRRNT_2"/>
    <property type="match status" value="1"/>
</dbReference>
<comment type="subcellular location">
    <subcellularLocation>
        <location evidence="1">Membrane</location>
    </subcellularLocation>
</comment>
<feature type="domain" description="Leucine-rich repeat-containing N-terminal plant-type" evidence="19">
    <location>
        <begin position="89"/>
        <end position="125"/>
    </location>
</feature>
<dbReference type="AlphaFoldDB" id="A0A835R2V0"/>
<comment type="caution">
    <text evidence="20">The sequence shown here is derived from an EMBL/GenBank/DDBJ whole genome shotgun (WGS) entry which is preliminary data.</text>
</comment>
<dbReference type="EMBL" id="JADCNL010000005">
    <property type="protein sequence ID" value="KAG0481711.1"/>
    <property type="molecule type" value="Genomic_DNA"/>
</dbReference>
<accession>A0A835R2V0</accession>
<keyword evidence="4" id="KW-0433">Leucine-rich repeat</keyword>
<protein>
    <recommendedName>
        <fullName evidence="2">non-specific serine/threonine protein kinase</fullName>
        <ecNumber evidence="2">2.7.11.1</ecNumber>
    </recommendedName>
</protein>
<evidence type="ECO:0000256" key="9">
    <source>
        <dbReference type="ARBA" id="ARBA00022741"/>
    </source>
</evidence>
<evidence type="ECO:0000256" key="15">
    <source>
        <dbReference type="ARBA" id="ARBA00023180"/>
    </source>
</evidence>
<dbReference type="FunFam" id="3.80.10.10:FF:000041">
    <property type="entry name" value="LRR receptor-like serine/threonine-protein kinase ERECTA"/>
    <property type="match status" value="1"/>
</dbReference>
<dbReference type="GO" id="GO:0016020">
    <property type="term" value="C:membrane"/>
    <property type="evidence" value="ECO:0007669"/>
    <property type="project" value="UniProtKB-SubCell"/>
</dbReference>
<keyword evidence="12" id="KW-1133">Transmembrane helix</keyword>
<reference evidence="20 21" key="1">
    <citation type="journal article" date="2020" name="Nat. Food">
        <title>A phased Vanilla planifolia genome enables genetic improvement of flavour and production.</title>
        <authorList>
            <person name="Hasing T."/>
            <person name="Tang H."/>
            <person name="Brym M."/>
            <person name="Khazi F."/>
            <person name="Huang T."/>
            <person name="Chambers A.H."/>
        </authorList>
    </citation>
    <scope>NUCLEOTIDE SEQUENCE [LARGE SCALE GENOMIC DNA]</scope>
    <source>
        <tissue evidence="20">Leaf</tissue>
    </source>
</reference>
<evidence type="ECO:0000256" key="17">
    <source>
        <dbReference type="ARBA" id="ARBA00048679"/>
    </source>
</evidence>
<keyword evidence="8" id="KW-0677">Repeat</keyword>